<dbReference type="PANTHER" id="PTHR32246">
    <property type="entry name" value="INGRESSION PROTEIN FIC1"/>
    <property type="match status" value="1"/>
</dbReference>
<dbReference type="InterPro" id="IPR000008">
    <property type="entry name" value="C2_dom"/>
</dbReference>
<dbReference type="PROSITE" id="PS50004">
    <property type="entry name" value="C2"/>
    <property type="match status" value="1"/>
</dbReference>
<dbReference type="Pfam" id="PF00168">
    <property type="entry name" value="C2"/>
    <property type="match status" value="1"/>
</dbReference>
<sequence length="153" mass="17130">MDRQAQKILEVTVVSAEDLHRNGRSVKNALVVVQTDYSTNHRSTSIDTEGGSYPSWNEKIVLPLYHNVRFIRVEAQCKTSSGAKMIGEAKIPISDFLGSYFPPFYLHFLSYRLRDRDGQPNGIINLSIRVIEPPQQYPGGIAVGYPVSYGSKV</sequence>
<dbReference type="PANTHER" id="PTHR32246:SF17">
    <property type="entry name" value="BON1-ASSOCIATED PROTEIN 2"/>
    <property type="match status" value="1"/>
</dbReference>
<dbReference type="GO" id="GO:0006952">
    <property type="term" value="P:defense response"/>
    <property type="evidence" value="ECO:0007669"/>
    <property type="project" value="InterPro"/>
</dbReference>
<evidence type="ECO:0000313" key="2">
    <source>
        <dbReference type="EMBL" id="RZC57441.1"/>
    </source>
</evidence>
<dbReference type="Gramene" id="RZC57441">
    <property type="protein sequence ID" value="RZC57441"/>
    <property type="gene ID" value="C5167_004749"/>
</dbReference>
<evidence type="ECO:0000313" key="3">
    <source>
        <dbReference type="Proteomes" id="UP000316621"/>
    </source>
</evidence>
<name>A0A4Y7JC12_PAPSO</name>
<dbReference type="InterPro" id="IPR044750">
    <property type="entry name" value="C2_SRC2/BAP"/>
</dbReference>
<dbReference type="Gene3D" id="2.60.40.150">
    <property type="entry name" value="C2 domain"/>
    <property type="match status" value="1"/>
</dbReference>
<dbReference type="OMA" id="KAVNGQM"/>
<dbReference type="CDD" id="cd04051">
    <property type="entry name" value="C2_SRC2_like"/>
    <property type="match status" value="1"/>
</dbReference>
<dbReference type="AlphaFoldDB" id="A0A4Y7JC12"/>
<dbReference type="SUPFAM" id="SSF49562">
    <property type="entry name" value="C2 domain (Calcium/lipid-binding domain, CaLB)"/>
    <property type="match status" value="1"/>
</dbReference>
<dbReference type="InterPro" id="IPR035892">
    <property type="entry name" value="C2_domain_sf"/>
</dbReference>
<gene>
    <name evidence="2" type="ORF">C5167_004749</name>
</gene>
<feature type="domain" description="C2" evidence="1">
    <location>
        <begin position="1"/>
        <end position="108"/>
    </location>
</feature>
<proteinExistence type="predicted"/>
<reference evidence="2 3" key="1">
    <citation type="journal article" date="2018" name="Science">
        <title>The opium poppy genome and morphinan production.</title>
        <authorList>
            <person name="Guo L."/>
            <person name="Winzer T."/>
            <person name="Yang X."/>
            <person name="Li Y."/>
            <person name="Ning Z."/>
            <person name="He Z."/>
            <person name="Teodor R."/>
            <person name="Lu Y."/>
            <person name="Bowser T.A."/>
            <person name="Graham I.A."/>
            <person name="Ye K."/>
        </authorList>
    </citation>
    <scope>NUCLEOTIDE SEQUENCE [LARGE SCALE GENOMIC DNA]</scope>
    <source>
        <strain evidence="3">cv. HN1</strain>
        <tissue evidence="2">Leaves</tissue>
    </source>
</reference>
<dbReference type="OrthoDB" id="884464at2759"/>
<keyword evidence="3" id="KW-1185">Reference proteome</keyword>
<organism evidence="2 3">
    <name type="scientific">Papaver somniferum</name>
    <name type="common">Opium poppy</name>
    <dbReference type="NCBI Taxonomy" id="3469"/>
    <lineage>
        <taxon>Eukaryota</taxon>
        <taxon>Viridiplantae</taxon>
        <taxon>Streptophyta</taxon>
        <taxon>Embryophyta</taxon>
        <taxon>Tracheophyta</taxon>
        <taxon>Spermatophyta</taxon>
        <taxon>Magnoliopsida</taxon>
        <taxon>Ranunculales</taxon>
        <taxon>Papaveraceae</taxon>
        <taxon>Papaveroideae</taxon>
        <taxon>Papaver</taxon>
    </lineage>
</organism>
<dbReference type="Proteomes" id="UP000316621">
    <property type="component" value="Chromosome 4"/>
</dbReference>
<dbReference type="EMBL" id="CM010718">
    <property type="protein sequence ID" value="RZC57441.1"/>
    <property type="molecule type" value="Genomic_DNA"/>
</dbReference>
<evidence type="ECO:0000259" key="1">
    <source>
        <dbReference type="PROSITE" id="PS50004"/>
    </source>
</evidence>
<accession>A0A4Y7JC12</accession>
<dbReference type="SMART" id="SM00239">
    <property type="entry name" value="C2"/>
    <property type="match status" value="1"/>
</dbReference>
<protein>
    <recommendedName>
        <fullName evidence="1">C2 domain-containing protein</fullName>
    </recommendedName>
</protein>